<evidence type="ECO:0000256" key="1">
    <source>
        <dbReference type="SAM" id="MobiDB-lite"/>
    </source>
</evidence>
<evidence type="ECO:0000313" key="2">
    <source>
        <dbReference type="EnsemblPlants" id="OGLUM11G14940.1"/>
    </source>
</evidence>
<dbReference type="AlphaFoldDB" id="A0A0E0BJN7"/>
<dbReference type="HOGENOM" id="CLU_1104172_0_0_1"/>
<accession>A0A0E0BJN7</accession>
<protein>
    <submittedName>
        <fullName evidence="2">Uncharacterized protein</fullName>
    </submittedName>
</protein>
<reference evidence="2" key="1">
    <citation type="submission" date="2015-04" db="UniProtKB">
        <authorList>
            <consortium name="EnsemblPlants"/>
        </authorList>
    </citation>
    <scope>IDENTIFICATION</scope>
</reference>
<dbReference type="Gramene" id="OGLUM11G14940.1">
    <property type="protein sequence ID" value="OGLUM11G14940.1"/>
    <property type="gene ID" value="OGLUM11G14940"/>
</dbReference>
<name>A0A0E0BJN7_9ORYZ</name>
<proteinExistence type="predicted"/>
<evidence type="ECO:0000313" key="3">
    <source>
        <dbReference type="Proteomes" id="UP000026961"/>
    </source>
</evidence>
<sequence length="268" mass="29908">MAADATTTASALRARAAEFRNRAEKLRELLVVDDEPEEGITRDVARNLLRILVEQNAMYEFFRRRARDVAGEEEEEEQEGFVGGGKGASDSTDWIADDAAMEQEEEDFVGGGEGASSDATDRIVEDAGMDLEEGEIVEDAAMAQEQGEEEEVEGKKDEVMVDGKRIPSELWDLVSLDDDEIASAQEVARARIRHAKEMEKVWLHLSHIDHDDFRALDSACLDYLSIKRFSEPILQASELLDTIRSRDWASALERRAAELDTEAASLET</sequence>
<dbReference type="Proteomes" id="UP000026961">
    <property type="component" value="Chromosome 11"/>
</dbReference>
<dbReference type="EnsemblPlants" id="OGLUM11G14940.1">
    <property type="protein sequence ID" value="OGLUM11G14940.1"/>
    <property type="gene ID" value="OGLUM11G14940"/>
</dbReference>
<organism evidence="2">
    <name type="scientific">Oryza glumipatula</name>
    <dbReference type="NCBI Taxonomy" id="40148"/>
    <lineage>
        <taxon>Eukaryota</taxon>
        <taxon>Viridiplantae</taxon>
        <taxon>Streptophyta</taxon>
        <taxon>Embryophyta</taxon>
        <taxon>Tracheophyta</taxon>
        <taxon>Spermatophyta</taxon>
        <taxon>Magnoliopsida</taxon>
        <taxon>Liliopsida</taxon>
        <taxon>Poales</taxon>
        <taxon>Poaceae</taxon>
        <taxon>BOP clade</taxon>
        <taxon>Oryzoideae</taxon>
        <taxon>Oryzeae</taxon>
        <taxon>Oryzinae</taxon>
        <taxon>Oryza</taxon>
    </lineage>
</organism>
<reference evidence="2" key="2">
    <citation type="submission" date="2018-05" db="EMBL/GenBank/DDBJ databases">
        <title>OgluRS3 (Oryza glumaepatula Reference Sequence Version 3).</title>
        <authorList>
            <person name="Zhang J."/>
            <person name="Kudrna D."/>
            <person name="Lee S."/>
            <person name="Talag J."/>
            <person name="Welchert J."/>
            <person name="Wing R.A."/>
        </authorList>
    </citation>
    <scope>NUCLEOTIDE SEQUENCE [LARGE SCALE GENOMIC DNA]</scope>
</reference>
<keyword evidence="3" id="KW-1185">Reference proteome</keyword>
<feature type="region of interest" description="Disordered" evidence="1">
    <location>
        <begin position="70"/>
        <end position="90"/>
    </location>
</feature>